<dbReference type="InterPro" id="IPR019236">
    <property type="entry name" value="APP1_cat"/>
</dbReference>
<dbReference type="InterPro" id="IPR052935">
    <property type="entry name" value="Mg2+_PAP"/>
</dbReference>
<evidence type="ECO:0000313" key="3">
    <source>
        <dbReference type="Proteomes" id="UP001500755"/>
    </source>
</evidence>
<reference evidence="2 3" key="1">
    <citation type="journal article" date="2019" name="Int. J. Syst. Evol. Microbiol.">
        <title>The Global Catalogue of Microorganisms (GCM) 10K type strain sequencing project: providing services to taxonomists for standard genome sequencing and annotation.</title>
        <authorList>
            <consortium name="The Broad Institute Genomics Platform"/>
            <consortium name="The Broad Institute Genome Sequencing Center for Infectious Disease"/>
            <person name="Wu L."/>
            <person name="Ma J."/>
        </authorList>
    </citation>
    <scope>NUCLEOTIDE SEQUENCE [LARGE SCALE GENOMIC DNA]</scope>
    <source>
        <strain evidence="2 3">JCM 14546</strain>
    </source>
</reference>
<evidence type="ECO:0000313" key="2">
    <source>
        <dbReference type="EMBL" id="GAA2011007.1"/>
    </source>
</evidence>
<accession>A0ABN2TIT8</accession>
<dbReference type="PANTHER" id="PTHR28208">
    <property type="entry name" value="PHOSPHATIDATE PHOSPHATASE APP1"/>
    <property type="match status" value="1"/>
</dbReference>
<protein>
    <submittedName>
        <fullName evidence="2">DUF2183 domain-containing protein</fullName>
    </submittedName>
</protein>
<gene>
    <name evidence="2" type="ORF">GCM10009755_22910</name>
</gene>
<evidence type="ECO:0000259" key="1">
    <source>
        <dbReference type="Pfam" id="PF09949"/>
    </source>
</evidence>
<proteinExistence type="predicted"/>
<feature type="domain" description="Phosphatidate phosphatase APP1 catalytic" evidence="1">
    <location>
        <begin position="149"/>
        <end position="300"/>
    </location>
</feature>
<organism evidence="2 3">
    <name type="scientific">Brevibacterium samyangense</name>
    <dbReference type="NCBI Taxonomy" id="366888"/>
    <lineage>
        <taxon>Bacteria</taxon>
        <taxon>Bacillati</taxon>
        <taxon>Actinomycetota</taxon>
        <taxon>Actinomycetes</taxon>
        <taxon>Micrococcales</taxon>
        <taxon>Brevibacteriaceae</taxon>
        <taxon>Brevibacterium</taxon>
    </lineage>
</organism>
<name>A0ABN2TIT8_9MICO</name>
<comment type="caution">
    <text evidence="2">The sequence shown here is derived from an EMBL/GenBank/DDBJ whole genome shotgun (WGS) entry which is preliminary data.</text>
</comment>
<keyword evidence="3" id="KW-1185">Reference proteome</keyword>
<dbReference type="Proteomes" id="UP001500755">
    <property type="component" value="Unassembled WGS sequence"/>
</dbReference>
<sequence length="344" mass="38081">MAQSQIPKNLAPEVLHTAARIEDKYHVWARDRALRHGWKRTVIAYDSYGTESSIRVLARIVLTKSGMPAADLRKSIRGWRSFGNVPLSFDTASVRVNGVEHQVKADRGGIVDAVIPGEFAPGSVQLEMWTDDSLVDTATVRIIGEDQKFGIISDIDDTVMVTALPRPLLAAWNSFVLDEHARSPVAGMAVLYDRLTYLRPNSPILYLSTGAWNVQPTLKRFLSRNMYPDGPLLLTDWGPTATRVFRSGQEHKQASLERLAREFPDMKWLLIGDDGQHDEEIYAQFVDNHPENVTAVAIRQLTAGEAVWAGGRSRRSGNGHGVPWVYASDGAGLASKLTERGILS</sequence>
<dbReference type="PANTHER" id="PTHR28208:SF3">
    <property type="entry name" value="PHOSPHATIDATE PHOSPHATASE APP1"/>
    <property type="match status" value="1"/>
</dbReference>
<dbReference type="EMBL" id="BAAANO010000020">
    <property type="protein sequence ID" value="GAA2011007.1"/>
    <property type="molecule type" value="Genomic_DNA"/>
</dbReference>
<dbReference type="Pfam" id="PF09949">
    <property type="entry name" value="APP1_cat"/>
    <property type="match status" value="1"/>
</dbReference>